<dbReference type="SUPFAM" id="SSF56322">
    <property type="entry name" value="ADC synthase"/>
    <property type="match status" value="1"/>
</dbReference>
<evidence type="ECO:0000313" key="7">
    <source>
        <dbReference type="EMBL" id="SEJ34909.1"/>
    </source>
</evidence>
<dbReference type="PANTHER" id="PTHR42839">
    <property type="entry name" value="ISOCHORISMATE SYNTHASE ENTC"/>
    <property type="match status" value="1"/>
</dbReference>
<dbReference type="Pfam" id="PF00425">
    <property type="entry name" value="Chorismate_bind"/>
    <property type="match status" value="1"/>
</dbReference>
<dbReference type="GO" id="GO:0009697">
    <property type="term" value="P:salicylic acid biosynthetic process"/>
    <property type="evidence" value="ECO:0007669"/>
    <property type="project" value="TreeGrafter"/>
</dbReference>
<reference evidence="8" key="1">
    <citation type="submission" date="2016-10" db="EMBL/GenBank/DDBJ databases">
        <authorList>
            <person name="Varghese N."/>
            <person name="Submissions S."/>
        </authorList>
    </citation>
    <scope>NUCLEOTIDE SEQUENCE [LARGE SCALE GENOMIC DNA]</scope>
    <source>
        <strain evidence="8">CGMCC 1.6763</strain>
    </source>
</reference>
<dbReference type="EC" id="5.4.4.2" evidence="3"/>
<dbReference type="InterPro" id="IPR015890">
    <property type="entry name" value="Chorismate_C"/>
</dbReference>
<dbReference type="NCBIfam" id="TIGR00543">
    <property type="entry name" value="isochor_syn"/>
    <property type="match status" value="1"/>
</dbReference>
<dbReference type="InterPro" id="IPR005801">
    <property type="entry name" value="ADC_synthase"/>
</dbReference>
<gene>
    <name evidence="7" type="ORF">SAMN04488127_1700</name>
</gene>
<evidence type="ECO:0000256" key="3">
    <source>
        <dbReference type="ARBA" id="ARBA00012824"/>
    </source>
</evidence>
<dbReference type="RefSeq" id="WP_092052076.1">
    <property type="nucleotide sequence ID" value="NZ_FNZF01000002.1"/>
</dbReference>
<evidence type="ECO:0000256" key="4">
    <source>
        <dbReference type="ARBA" id="ARBA00023235"/>
    </source>
</evidence>
<protein>
    <recommendedName>
        <fullName evidence="3">isochorismate synthase</fullName>
        <ecNumber evidence="3">5.4.4.2</ecNumber>
    </recommendedName>
    <alternativeName>
        <fullName evidence="5">Isochorismate mutase</fullName>
    </alternativeName>
</protein>
<evidence type="ECO:0000256" key="5">
    <source>
        <dbReference type="ARBA" id="ARBA00041564"/>
    </source>
</evidence>
<accession>A0A1H6Y0T9</accession>
<dbReference type="GO" id="GO:0008909">
    <property type="term" value="F:isochorismate synthase activity"/>
    <property type="evidence" value="ECO:0007669"/>
    <property type="project" value="UniProtKB-EC"/>
</dbReference>
<evidence type="ECO:0000256" key="1">
    <source>
        <dbReference type="ARBA" id="ARBA00000799"/>
    </source>
</evidence>
<dbReference type="EMBL" id="FNZF01000002">
    <property type="protein sequence ID" value="SEJ34909.1"/>
    <property type="molecule type" value="Genomic_DNA"/>
</dbReference>
<dbReference type="Gene3D" id="3.60.120.10">
    <property type="entry name" value="Anthranilate synthase"/>
    <property type="match status" value="1"/>
</dbReference>
<dbReference type="Proteomes" id="UP000199200">
    <property type="component" value="Unassembled WGS sequence"/>
</dbReference>
<keyword evidence="4" id="KW-0413">Isomerase</keyword>
<keyword evidence="8" id="KW-1185">Reference proteome</keyword>
<dbReference type="InterPro" id="IPR004561">
    <property type="entry name" value="IsoChor_synthase"/>
</dbReference>
<dbReference type="OrthoDB" id="9803598at2"/>
<evidence type="ECO:0000259" key="6">
    <source>
        <dbReference type="Pfam" id="PF00425"/>
    </source>
</evidence>
<evidence type="ECO:0000313" key="8">
    <source>
        <dbReference type="Proteomes" id="UP000199200"/>
    </source>
</evidence>
<feature type="domain" description="Chorismate-utilising enzyme C-terminal" evidence="6">
    <location>
        <begin position="194"/>
        <end position="447"/>
    </location>
</feature>
<dbReference type="AlphaFoldDB" id="A0A1H6Y0T9"/>
<name>A0A1H6Y0T9_9BACL</name>
<sequence length="461" mass="51575">MKRKTTPHSMAETGRMMDGLRFYTETVESDRLSPQAFFEAGEMEFAGRRFYWENRDKTRKMAGMGHAARLTSKDGDARFEDIRTQWQRLCSVIVKEEGDQSPVLFGGFSFDPENRRESEWTGFPAALFVVPQIQLVEKDGRAFVSINLVSDDGSAAGDFERLRLIRDRLIHEAQVKERMPAVKPDVLRLHEYAKADYLRAVEGVRDGILEGGPEKVVIARSIGLEFAAPVRHSEVLEHLSAEQQESYLFGLENGDGFFFGATPERLVKMEDGKGLTACVAGSIRRGKTVEEDRLLGEGLLKDPKNREEHQYVVQMIGDVFRSFCSDVRIPAGPRLLKVRDIQHLFTPVEATPNVGTDLLDLVQALHPTPALGGTPRDEALRMIRNNEKMDRGYYGAPIGWMDTEGDGEFAVAIRSGLLKGDRAHLYAGGGIVAGSVPEEEYKETWVKFRPMMRALGGVLHG</sequence>
<dbReference type="STRING" id="426757.SAMN04488127_1700"/>
<comment type="catalytic activity">
    <reaction evidence="1">
        <text>chorismate = isochorismate</text>
        <dbReference type="Rhea" id="RHEA:18985"/>
        <dbReference type="ChEBI" id="CHEBI:29748"/>
        <dbReference type="ChEBI" id="CHEBI:29780"/>
        <dbReference type="EC" id="5.4.4.2"/>
    </reaction>
</comment>
<proteinExistence type="inferred from homology"/>
<comment type="similarity">
    <text evidence="2">Belongs to the isochorismate synthase family.</text>
</comment>
<dbReference type="PANTHER" id="PTHR42839:SF1">
    <property type="entry name" value="ISOCHORISMATE SYNTHASE MENF"/>
    <property type="match status" value="1"/>
</dbReference>
<organism evidence="7 8">
    <name type="scientific">Bhargavaea ginsengi</name>
    <dbReference type="NCBI Taxonomy" id="426757"/>
    <lineage>
        <taxon>Bacteria</taxon>
        <taxon>Bacillati</taxon>
        <taxon>Bacillota</taxon>
        <taxon>Bacilli</taxon>
        <taxon>Bacillales</taxon>
        <taxon>Caryophanaceae</taxon>
        <taxon>Bhargavaea</taxon>
    </lineage>
</organism>
<evidence type="ECO:0000256" key="2">
    <source>
        <dbReference type="ARBA" id="ARBA00005297"/>
    </source>
</evidence>